<evidence type="ECO:0000313" key="3">
    <source>
        <dbReference type="Proteomes" id="UP001497516"/>
    </source>
</evidence>
<gene>
    <name evidence="2" type="ORF">LTRI10_LOCUS38665</name>
</gene>
<feature type="region of interest" description="Disordered" evidence="1">
    <location>
        <begin position="248"/>
        <end position="280"/>
    </location>
</feature>
<sequence>MCCVLQQTLNEEQDMLQVKEKLAGLLAVLSSLCVCAQDDGTSGSTNESTTAMEDGGLLLRDDIKQVEEEVEKYHRELDSDTFDEYEDANKYEERVYQRYNPDTPAPSFQEGMEFASIQVAKYAIRDHAVKDNKNLRLVTNSKKVLKAKCRWPDCEFSLIVRFVENVDKAVLRSYKPHNFPTHVENRCIDAEVIAAIFKDRLLTIPRLTSIDIQKMVEREMGVGVSGYLCNKAQTIVETLDVQPRRSERIRVKREQRSTSDTQELHSQDFEEDEGWSSTID</sequence>
<evidence type="ECO:0008006" key="4">
    <source>
        <dbReference type="Google" id="ProtNLM"/>
    </source>
</evidence>
<evidence type="ECO:0000256" key="1">
    <source>
        <dbReference type="SAM" id="MobiDB-lite"/>
    </source>
</evidence>
<protein>
    <recommendedName>
        <fullName evidence="4">Transposase MuDR plant domain-containing protein</fullName>
    </recommendedName>
</protein>
<feature type="compositionally biased region" description="Basic and acidic residues" evidence="1">
    <location>
        <begin position="248"/>
        <end position="268"/>
    </location>
</feature>
<dbReference type="EMBL" id="OZ034819">
    <property type="protein sequence ID" value="CAL1398432.1"/>
    <property type="molecule type" value="Genomic_DNA"/>
</dbReference>
<reference evidence="2 3" key="1">
    <citation type="submission" date="2024-04" db="EMBL/GenBank/DDBJ databases">
        <authorList>
            <person name="Fracassetti M."/>
        </authorList>
    </citation>
    <scope>NUCLEOTIDE SEQUENCE [LARGE SCALE GENOMIC DNA]</scope>
</reference>
<proteinExistence type="predicted"/>
<accession>A0AAV2FKB6</accession>
<name>A0AAV2FKB6_9ROSI</name>
<dbReference type="Proteomes" id="UP001497516">
    <property type="component" value="Chromosome 6"/>
</dbReference>
<organism evidence="2 3">
    <name type="scientific">Linum trigynum</name>
    <dbReference type="NCBI Taxonomy" id="586398"/>
    <lineage>
        <taxon>Eukaryota</taxon>
        <taxon>Viridiplantae</taxon>
        <taxon>Streptophyta</taxon>
        <taxon>Embryophyta</taxon>
        <taxon>Tracheophyta</taxon>
        <taxon>Spermatophyta</taxon>
        <taxon>Magnoliopsida</taxon>
        <taxon>eudicotyledons</taxon>
        <taxon>Gunneridae</taxon>
        <taxon>Pentapetalae</taxon>
        <taxon>rosids</taxon>
        <taxon>fabids</taxon>
        <taxon>Malpighiales</taxon>
        <taxon>Linaceae</taxon>
        <taxon>Linum</taxon>
    </lineage>
</organism>
<evidence type="ECO:0000313" key="2">
    <source>
        <dbReference type="EMBL" id="CAL1398432.1"/>
    </source>
</evidence>
<keyword evidence="3" id="KW-1185">Reference proteome</keyword>
<dbReference type="AlphaFoldDB" id="A0AAV2FKB6"/>